<keyword evidence="2" id="KW-1185">Reference proteome</keyword>
<reference evidence="1 2" key="1">
    <citation type="submission" date="2021-01" db="EMBL/GenBank/DDBJ databases">
        <title>Genomic Encyclopedia of Type Strains, Phase IV (KMG-IV): sequencing the most valuable type-strain genomes for metagenomic binning, comparative biology and taxonomic classification.</title>
        <authorList>
            <person name="Goeker M."/>
        </authorList>
    </citation>
    <scope>NUCLEOTIDE SEQUENCE [LARGE SCALE GENOMIC DNA]</scope>
    <source>
        <strain evidence="1 2">DSM 24436</strain>
    </source>
</reference>
<organism evidence="1 2">
    <name type="scientific">Fusibacter tunisiensis</name>
    <dbReference type="NCBI Taxonomy" id="1008308"/>
    <lineage>
        <taxon>Bacteria</taxon>
        <taxon>Bacillati</taxon>
        <taxon>Bacillota</taxon>
        <taxon>Clostridia</taxon>
        <taxon>Eubacteriales</taxon>
        <taxon>Eubacteriales Family XII. Incertae Sedis</taxon>
        <taxon>Fusibacter</taxon>
    </lineage>
</organism>
<dbReference type="EMBL" id="JAFBDT010000003">
    <property type="protein sequence ID" value="MBM7561162.1"/>
    <property type="molecule type" value="Genomic_DNA"/>
</dbReference>
<proteinExistence type="predicted"/>
<evidence type="ECO:0000313" key="2">
    <source>
        <dbReference type="Proteomes" id="UP000767854"/>
    </source>
</evidence>
<dbReference type="RefSeq" id="WP_204662327.1">
    <property type="nucleotide sequence ID" value="NZ_JAFBDT010000003.1"/>
</dbReference>
<sequence length="80" mass="9444">MEKINRKKIYDFAYEIKTNSNPNSIINYKDLGEDDLLELLYKSFAGNEMATLLLAEHVIDYETHSNEIQLPYEKLRLLFT</sequence>
<dbReference type="Proteomes" id="UP000767854">
    <property type="component" value="Unassembled WGS sequence"/>
</dbReference>
<gene>
    <name evidence="1" type="ORF">JOC49_000679</name>
</gene>
<evidence type="ECO:0000313" key="1">
    <source>
        <dbReference type="EMBL" id="MBM7561162.1"/>
    </source>
</evidence>
<accession>A0ABS2MP48</accession>
<protein>
    <submittedName>
        <fullName evidence="1">Uncharacterized protein</fullName>
    </submittedName>
</protein>
<name>A0ABS2MP48_9FIRM</name>
<comment type="caution">
    <text evidence="1">The sequence shown here is derived from an EMBL/GenBank/DDBJ whole genome shotgun (WGS) entry which is preliminary data.</text>
</comment>